<organism evidence="10 11">
    <name type="scientific">Phyllachora maydis</name>
    <dbReference type="NCBI Taxonomy" id="1825666"/>
    <lineage>
        <taxon>Eukaryota</taxon>
        <taxon>Fungi</taxon>
        <taxon>Dikarya</taxon>
        <taxon>Ascomycota</taxon>
        <taxon>Pezizomycotina</taxon>
        <taxon>Sordariomycetes</taxon>
        <taxon>Sordariomycetidae</taxon>
        <taxon>Phyllachorales</taxon>
        <taxon>Phyllachoraceae</taxon>
        <taxon>Phyllachora</taxon>
    </lineage>
</organism>
<feature type="compositionally biased region" description="Low complexity" evidence="8">
    <location>
        <begin position="549"/>
        <end position="566"/>
    </location>
</feature>
<evidence type="ECO:0000313" key="11">
    <source>
        <dbReference type="Proteomes" id="UP001217918"/>
    </source>
</evidence>
<dbReference type="InterPro" id="IPR006964">
    <property type="entry name" value="NUDE_dom"/>
</dbReference>
<feature type="compositionally biased region" description="Low complexity" evidence="8">
    <location>
        <begin position="669"/>
        <end position="679"/>
    </location>
</feature>
<dbReference type="EMBL" id="JAQQPM010000001">
    <property type="protein sequence ID" value="KAK2066713.1"/>
    <property type="molecule type" value="Genomic_DNA"/>
</dbReference>
<gene>
    <name evidence="10" type="ORF">P8C59_000504</name>
</gene>
<feature type="compositionally biased region" description="Low complexity" evidence="8">
    <location>
        <begin position="461"/>
        <end position="471"/>
    </location>
</feature>
<evidence type="ECO:0000256" key="4">
    <source>
        <dbReference type="ARBA" id="ARBA00022701"/>
    </source>
</evidence>
<name>A0AAD9HW86_9PEZI</name>
<keyword evidence="6" id="KW-0206">Cytoskeleton</keyword>
<feature type="compositionally biased region" description="Polar residues" evidence="8">
    <location>
        <begin position="297"/>
        <end position="327"/>
    </location>
</feature>
<feature type="compositionally biased region" description="Low complexity" evidence="8">
    <location>
        <begin position="481"/>
        <end position="495"/>
    </location>
</feature>
<dbReference type="GO" id="GO:0007059">
    <property type="term" value="P:chromosome segregation"/>
    <property type="evidence" value="ECO:0007669"/>
    <property type="project" value="TreeGrafter"/>
</dbReference>
<feature type="compositionally biased region" description="Low complexity" evidence="8">
    <location>
        <begin position="397"/>
        <end position="415"/>
    </location>
</feature>
<feature type="domain" description="NUDE" evidence="9">
    <location>
        <begin position="217"/>
        <end position="387"/>
    </location>
</feature>
<keyword evidence="5 7" id="KW-0175">Coiled coil</keyword>
<feature type="coiled-coil region" evidence="7">
    <location>
        <begin position="112"/>
        <end position="280"/>
    </location>
</feature>
<dbReference type="GO" id="GO:0000132">
    <property type="term" value="P:establishment of mitotic spindle orientation"/>
    <property type="evidence" value="ECO:0007669"/>
    <property type="project" value="TreeGrafter"/>
</dbReference>
<dbReference type="GO" id="GO:0008017">
    <property type="term" value="F:microtubule binding"/>
    <property type="evidence" value="ECO:0007669"/>
    <property type="project" value="InterPro"/>
</dbReference>
<evidence type="ECO:0000256" key="1">
    <source>
        <dbReference type="ARBA" id="ARBA00004245"/>
    </source>
</evidence>
<comment type="similarity">
    <text evidence="2">Belongs to the nudE family.</text>
</comment>
<evidence type="ECO:0000256" key="5">
    <source>
        <dbReference type="ARBA" id="ARBA00023054"/>
    </source>
</evidence>
<dbReference type="GO" id="GO:0000776">
    <property type="term" value="C:kinetochore"/>
    <property type="evidence" value="ECO:0007669"/>
    <property type="project" value="TreeGrafter"/>
</dbReference>
<dbReference type="Pfam" id="PF04880">
    <property type="entry name" value="NUDE_C"/>
    <property type="match status" value="1"/>
</dbReference>
<dbReference type="GO" id="GO:0005874">
    <property type="term" value="C:microtubule"/>
    <property type="evidence" value="ECO:0007669"/>
    <property type="project" value="UniProtKB-KW"/>
</dbReference>
<comment type="caution">
    <text evidence="10">The sequence shown here is derived from an EMBL/GenBank/DDBJ whole genome shotgun (WGS) entry which is preliminary data.</text>
</comment>
<evidence type="ECO:0000259" key="9">
    <source>
        <dbReference type="Pfam" id="PF04880"/>
    </source>
</evidence>
<keyword evidence="11" id="KW-1185">Reference proteome</keyword>
<keyword evidence="4" id="KW-0493">Microtubule</keyword>
<evidence type="ECO:0000256" key="8">
    <source>
        <dbReference type="SAM" id="MobiDB-lite"/>
    </source>
</evidence>
<dbReference type="GO" id="GO:0051642">
    <property type="term" value="P:centrosome localization"/>
    <property type="evidence" value="ECO:0007669"/>
    <property type="project" value="TreeGrafter"/>
</dbReference>
<dbReference type="GO" id="GO:0047496">
    <property type="term" value="P:vesicle transport along microtubule"/>
    <property type="evidence" value="ECO:0007669"/>
    <property type="project" value="TreeGrafter"/>
</dbReference>
<keyword evidence="3" id="KW-0963">Cytoplasm</keyword>
<feature type="compositionally biased region" description="Polar residues" evidence="8">
    <location>
        <begin position="365"/>
        <end position="382"/>
    </location>
</feature>
<feature type="region of interest" description="Disordered" evidence="8">
    <location>
        <begin position="285"/>
        <end position="425"/>
    </location>
</feature>
<proteinExistence type="inferred from homology"/>
<evidence type="ECO:0000256" key="6">
    <source>
        <dbReference type="ARBA" id="ARBA00023212"/>
    </source>
</evidence>
<feature type="region of interest" description="Disordered" evidence="8">
    <location>
        <begin position="79"/>
        <end position="99"/>
    </location>
</feature>
<dbReference type="GO" id="GO:0007020">
    <property type="term" value="P:microtubule nucleation"/>
    <property type="evidence" value="ECO:0007669"/>
    <property type="project" value="TreeGrafter"/>
</dbReference>
<dbReference type="Gene3D" id="6.10.250.1080">
    <property type="match status" value="1"/>
</dbReference>
<reference evidence="10" key="1">
    <citation type="journal article" date="2023" name="Mol. Plant Microbe Interact.">
        <title>Elucidating the Obligate Nature and Biological Capacity of an Invasive Fungal Corn Pathogen.</title>
        <authorList>
            <person name="MacCready J.S."/>
            <person name="Roggenkamp E.M."/>
            <person name="Gdanetz K."/>
            <person name="Chilvers M.I."/>
        </authorList>
    </citation>
    <scope>NUCLEOTIDE SEQUENCE</scope>
    <source>
        <strain evidence="10">PM02</strain>
    </source>
</reference>
<feature type="compositionally biased region" description="Polar residues" evidence="8">
    <location>
        <begin position="584"/>
        <end position="600"/>
    </location>
</feature>
<protein>
    <recommendedName>
        <fullName evidence="9">NUDE domain-containing protein</fullName>
    </recommendedName>
</protein>
<dbReference type="GO" id="GO:0005871">
    <property type="term" value="C:kinesin complex"/>
    <property type="evidence" value="ECO:0007669"/>
    <property type="project" value="TreeGrafter"/>
</dbReference>
<dbReference type="InterPro" id="IPR033494">
    <property type="entry name" value="NUDE"/>
</dbReference>
<evidence type="ECO:0000256" key="7">
    <source>
        <dbReference type="SAM" id="Coils"/>
    </source>
</evidence>
<sequence length="687" mass="74034">MLAYNWALPHAHANQVAEDLLRPLQDSINLLQTQPQEQHRKVVTTSLRGYSRLEPARQHDFTSIHLLLIEPAFLSFAPNSHDPSTQMAEPPSSPPSADASVEDALAWYKSQYEQLELELSEFQTSSKELEAELERDLNAADKRERSLREKAESLDFEVEEWKRKYKDSKAEANAAQNTLEKEITTLRDANRTLQLKLRDIEVANDDFERQARNTTSSLEDLESKYNMAIERAVMMEEEIKIGEQEREQLRVEAQRLREELSDLRVEAEILQDKMKKQENRHLSAISTDLSIPDTPTFAASPNSTASSPLITTPPDTKSMSTVATVSELQDPPSPPMSDASAHRPKAAAAAKTPALTTRRSRLPSADNSVTPKPRTFNSSVSSARGPGSRIATTGSVTRTPAPRPTAAPAAKGTRATSHRIPASNSLAHVRSLTAQMQRLEARVHSARSKLPAPITTPPRASPRSSIAIPSSVTVRSRKRTGGSAASSVASSSAGGAKEEAAPANFRSSTTGAGTTKHVPRLNNSGVSRLSFGPLPNRHPGGGAIDLEGSRPSSRASISSYARPASRADSHAGSMIPPPRPASRTGLSGTRTPRPRSSLNGSLHGHNASMRYSTAEVDEEGGDEDLRTPSRRSTYSRLELEAGTSGLPVPGSAIPVPAGARRSLGGGAGASRRASSAMASKPDLGETY</sequence>
<dbReference type="Proteomes" id="UP001217918">
    <property type="component" value="Unassembled WGS sequence"/>
</dbReference>
<feature type="region of interest" description="Disordered" evidence="8">
    <location>
        <begin position="438"/>
        <end position="687"/>
    </location>
</feature>
<comment type="subcellular location">
    <subcellularLocation>
        <location evidence="1">Cytoplasm</location>
        <location evidence="1">Cytoskeleton</location>
    </subcellularLocation>
</comment>
<evidence type="ECO:0000256" key="3">
    <source>
        <dbReference type="ARBA" id="ARBA00022490"/>
    </source>
</evidence>
<evidence type="ECO:0000313" key="10">
    <source>
        <dbReference type="EMBL" id="KAK2066713.1"/>
    </source>
</evidence>
<evidence type="ECO:0000256" key="2">
    <source>
        <dbReference type="ARBA" id="ARBA00007429"/>
    </source>
</evidence>
<dbReference type="PANTHER" id="PTHR10921">
    <property type="entry name" value="NUCLEAR DISTRIBUTION PROTEIN NUDE HOMOLOG 1"/>
    <property type="match status" value="1"/>
</dbReference>
<accession>A0AAD9HW86</accession>
<dbReference type="AlphaFoldDB" id="A0AAD9HW86"/>
<feature type="compositionally biased region" description="Low complexity" evidence="8">
    <location>
        <begin position="346"/>
        <end position="357"/>
    </location>
</feature>
<dbReference type="PANTHER" id="PTHR10921:SF1">
    <property type="entry name" value="NUCLEAR DISTRIBUTION PROTEIN NUDE HOMOLOG"/>
    <property type="match status" value="1"/>
</dbReference>